<dbReference type="EMBL" id="QNUL01000022">
    <property type="protein sequence ID" value="REA58202.1"/>
    <property type="molecule type" value="Genomic_DNA"/>
</dbReference>
<proteinExistence type="predicted"/>
<organism evidence="3 4">
    <name type="scientific">Dyadobacter luteus</name>
    <dbReference type="NCBI Taxonomy" id="2259619"/>
    <lineage>
        <taxon>Bacteria</taxon>
        <taxon>Pseudomonadati</taxon>
        <taxon>Bacteroidota</taxon>
        <taxon>Cytophagia</taxon>
        <taxon>Cytophagales</taxon>
        <taxon>Spirosomataceae</taxon>
        <taxon>Dyadobacter</taxon>
    </lineage>
</organism>
<sequence length="1023" mass="116472">MKIKAQGFCMVRRPVLSRNVLEDFNALINRHPEKFESELKRIFSDSDLLEGLALSCGPLYDLVSAFTRDQPVKGKEKVLQSLYKFLIRASSRPIPFGLFAGYFIMETADTTQVSFQRQYPAIRHNQLDVAALEAIKEKLLEYTDVRKALHFYPSSSLYRVGNYYRYMKRVKDEEHTSFVLKQAAYHPVLEKLLNEVKGGMRLSALSGLVQAENFSDQESRAYIASLIQAQMLVSSMEISVIGEKDYLSRLADRLTELKVAEKLTEKIRGIQIQLRENAAVTEINTSVSQLLGKPLRLEQTIHTTLRFQTEHASISSKVLSTLASQFSRIGFLRQETDGQELKDFTRRFTARYWQRSVPLLVALDYEYGVGYGALSSQTQPAGSLLDGIEYSPGSEINQATQRNDLSRKLYEQAFLVEDRAVMLTDRLLDKHRPAKSKPLAESFYVIGSFHSKSQGALDKGDFVFELKGLSGPGACDLLTRFCVGDPELSSQVKKLTEIEQTQSENLIYAEIAHLPAGKGGNVLQRPDLTPYQITYLSAGAGKNSIAASDLQLSCLDGENLVLSCPRLGKQIMPLLTSAHHYSGGLPVYRFLCDLANQKSIALAWDWGHYSDAAFLPRVQYRQIVLSKASWLLTAEPPEVFASKVAWWQDVADKLGTPRYFTVGEMDQTLLIDSENEQSLALLAKVLKRSGEVRVTESLETPDEGILGEAGAYFSNEFVIPFLNKEDQRFKKQPRQTVAGSDNKIARYFNVGSSWLYVKIYCAEKLSDTLISTVLKPFVIGLQADGSIDKWFFIRYRDPDPHLRIRFHSEKTDFWSAILAQLYKLIAPLIESGMVRSIHTDNYERELERFEPSIYERVESLFHCDSQAVTQALELTANNSELRWQGALLGTDLLLKSFDFDMSSRENVIRAAHEQFSAELDKTGTVRIQMDQNYRAQKSEIIQILGEENTDFKMRIVAYFRSRDQQVKRTLKYLESSDQDQKMKLCSDLVHLSLNRWFDTLQRKQEFAVYHYLKKYYTSRLKSL</sequence>
<dbReference type="Pfam" id="PF14028">
    <property type="entry name" value="Lant_dehydr_C"/>
    <property type="match status" value="1"/>
</dbReference>
<feature type="domain" description="Thiopeptide-type bacteriocin biosynthesis" evidence="2">
    <location>
        <begin position="754"/>
        <end position="1016"/>
    </location>
</feature>
<dbReference type="RefSeq" id="WP_115833018.1">
    <property type="nucleotide sequence ID" value="NZ_QNUL01000022.1"/>
</dbReference>
<protein>
    <recommendedName>
        <fullName evidence="5">Lantibiotic dehydratase</fullName>
    </recommendedName>
</protein>
<evidence type="ECO:0000259" key="1">
    <source>
        <dbReference type="Pfam" id="PF04738"/>
    </source>
</evidence>
<dbReference type="OrthoDB" id="1273722at2"/>
<dbReference type="NCBIfam" id="TIGR03891">
    <property type="entry name" value="thiopep_ocin"/>
    <property type="match status" value="1"/>
</dbReference>
<dbReference type="AlphaFoldDB" id="A0A3D8Y9G6"/>
<dbReference type="Proteomes" id="UP000256373">
    <property type="component" value="Unassembled WGS sequence"/>
</dbReference>
<keyword evidence="4" id="KW-1185">Reference proteome</keyword>
<evidence type="ECO:0008006" key="5">
    <source>
        <dbReference type="Google" id="ProtNLM"/>
    </source>
</evidence>
<dbReference type="InterPro" id="IPR023809">
    <property type="entry name" value="Thiopep_bacteriocin_synth_dom"/>
</dbReference>
<gene>
    <name evidence="3" type="ORF">DSL64_21580</name>
</gene>
<dbReference type="InterPro" id="IPR006827">
    <property type="entry name" value="Lant_deHydtase_N"/>
</dbReference>
<reference evidence="3 4" key="1">
    <citation type="submission" date="2018-07" db="EMBL/GenBank/DDBJ databases">
        <title>Dyadobacter roseus sp. nov., isolated from rose rhizosphere soil.</title>
        <authorList>
            <person name="Chen L."/>
        </authorList>
    </citation>
    <scope>NUCLEOTIDE SEQUENCE [LARGE SCALE GENOMIC DNA]</scope>
    <source>
        <strain evidence="3 4">RS19</strain>
    </source>
</reference>
<evidence type="ECO:0000313" key="4">
    <source>
        <dbReference type="Proteomes" id="UP000256373"/>
    </source>
</evidence>
<accession>A0A3D8Y9G6</accession>
<comment type="caution">
    <text evidence="3">The sequence shown here is derived from an EMBL/GenBank/DDBJ whole genome shotgun (WGS) entry which is preliminary data.</text>
</comment>
<evidence type="ECO:0000259" key="2">
    <source>
        <dbReference type="Pfam" id="PF14028"/>
    </source>
</evidence>
<dbReference type="Pfam" id="PF04738">
    <property type="entry name" value="Lant_dehydr_N"/>
    <property type="match status" value="1"/>
</dbReference>
<name>A0A3D8Y9G6_9BACT</name>
<feature type="domain" description="Lantibiotic dehydratase N-terminal" evidence="1">
    <location>
        <begin position="46"/>
        <end position="682"/>
    </location>
</feature>
<evidence type="ECO:0000313" key="3">
    <source>
        <dbReference type="EMBL" id="REA58202.1"/>
    </source>
</evidence>